<evidence type="ECO:0000313" key="1">
    <source>
        <dbReference type="EMBL" id="AZQ42669.1"/>
    </source>
</evidence>
<protein>
    <submittedName>
        <fullName evidence="1">Uncharacterized protein</fullName>
    </submittedName>
</protein>
<proteinExistence type="predicted"/>
<dbReference type="AlphaFoldDB" id="A0A3Q9F427"/>
<dbReference type="EMBL" id="CP034543">
    <property type="protein sequence ID" value="AZQ42669.1"/>
    <property type="molecule type" value="Genomic_DNA"/>
</dbReference>
<sequence length="262" mass="30182">MALTESNQKFYITGDYSNSETSIKSAISYFIGILSAYAIAEKEYKIPYLYHLKDPAISRVVNTTKYFPDFFGLGYGSINNAYLIEAKGSVKNSIDKRTITKAKKQVNSIGQLTFKESSGNYHYITRFERHITGSYFQDDELKFCDVDPEYDGELEYSLDANVAILRYYKNIIELLSSNNKKIEIKNLNGIEYTLVEFEGYQIGINKEIFYLLEEYSNYNYELPDDCDLYNSISKISMNSYEETFLLNKEDSISLGRDGIIVI</sequence>
<organism evidence="1 2">
    <name type="scientific">Streptococcus periodonticum</name>
    <dbReference type="NCBI Taxonomy" id="2490633"/>
    <lineage>
        <taxon>Bacteria</taxon>
        <taxon>Bacillati</taxon>
        <taxon>Bacillota</taxon>
        <taxon>Bacilli</taxon>
        <taxon>Lactobacillales</taxon>
        <taxon>Streptococcaceae</taxon>
        <taxon>Streptococcus</taxon>
    </lineage>
</organism>
<evidence type="ECO:0000313" key="2">
    <source>
        <dbReference type="Proteomes" id="UP000272924"/>
    </source>
</evidence>
<dbReference type="Proteomes" id="UP000272924">
    <property type="component" value="Chromosome"/>
</dbReference>
<reference evidence="2" key="1">
    <citation type="submission" date="2018-12" db="EMBL/GenBank/DDBJ databases">
        <title>Genome sequencing of Streptococcus sp. KCOM 2412 (= ChDC F135).</title>
        <authorList>
            <person name="Kook J.-K."/>
            <person name="Park S.-N."/>
            <person name="Lim Y.K."/>
        </authorList>
    </citation>
    <scope>NUCLEOTIDE SEQUENCE [LARGE SCALE GENOMIC DNA]</scope>
    <source>
        <strain evidence="2">KCOM 2412</strain>
    </source>
</reference>
<gene>
    <name evidence="1" type="ORF">EHW89_05060</name>
</gene>
<keyword evidence="2" id="KW-1185">Reference proteome</keyword>
<dbReference type="KEGG" id="spei:EHW89_05060"/>
<name>A0A3Q9F427_9STRE</name>
<accession>A0A3Q9F427</accession>